<proteinExistence type="inferred from homology"/>
<evidence type="ECO:0000256" key="1">
    <source>
        <dbReference type="ARBA" id="ARBA00005437"/>
    </source>
</evidence>
<dbReference type="InterPro" id="IPR007612">
    <property type="entry name" value="LOR"/>
</dbReference>
<organism evidence="2">
    <name type="scientific">Compsopogon caeruleus</name>
    <dbReference type="NCBI Taxonomy" id="31354"/>
    <lineage>
        <taxon>Eukaryota</taxon>
        <taxon>Rhodophyta</taxon>
        <taxon>Compsopogonophyceae</taxon>
        <taxon>Compsopogonales</taxon>
        <taxon>Compsopogonaceae</taxon>
        <taxon>Compsopogon</taxon>
    </lineage>
</organism>
<comment type="similarity">
    <text evidence="1">Belongs to the LOR family.</text>
</comment>
<dbReference type="AlphaFoldDB" id="A0A7S1T6Z3"/>
<dbReference type="PANTHER" id="PTHR31087:SF161">
    <property type="entry name" value="TUBBY C 2 FAMILY PROTEIN"/>
    <property type="match status" value="1"/>
</dbReference>
<dbReference type="Pfam" id="PF04525">
    <property type="entry name" value="LOR"/>
    <property type="match status" value="1"/>
</dbReference>
<dbReference type="PANTHER" id="PTHR31087">
    <property type="match status" value="1"/>
</dbReference>
<accession>A0A7S1T6Z3</accession>
<sequence length="199" mass="22596">MNIEGWPLCVVDGWTTTEAVELTLKESLAFLRGDDYEVTKASGEVVFRVRGNVFSWRSHKEMVDMHGQVVAIMDRKLESILFTQRVFNARGELLFTVRRRNLLPWKLEMDIIVIREGRRVASGQKGVPPDFIVTGNTLTRDVTITRTHDREIVTRISRKGLIIGDILLGRDTYNVLIPPGSDIAFSILAAIAIDEIFRK</sequence>
<gene>
    <name evidence="2" type="ORF">CCAE0312_LOCUS1153</name>
</gene>
<name>A0A7S1T6Z3_9RHOD</name>
<dbReference type="InterPro" id="IPR038595">
    <property type="entry name" value="LOR_sf"/>
</dbReference>
<protein>
    <submittedName>
        <fullName evidence="2">Uncharacterized protein</fullName>
    </submittedName>
</protein>
<dbReference type="Gene3D" id="2.40.160.200">
    <property type="entry name" value="LURP1-related"/>
    <property type="match status" value="1"/>
</dbReference>
<reference evidence="2" key="1">
    <citation type="submission" date="2021-01" db="EMBL/GenBank/DDBJ databases">
        <authorList>
            <person name="Corre E."/>
            <person name="Pelletier E."/>
            <person name="Niang G."/>
            <person name="Scheremetjew M."/>
            <person name="Finn R."/>
            <person name="Kale V."/>
            <person name="Holt S."/>
            <person name="Cochrane G."/>
            <person name="Meng A."/>
            <person name="Brown T."/>
            <person name="Cohen L."/>
        </authorList>
    </citation>
    <scope>NUCLEOTIDE SEQUENCE</scope>
    <source>
        <strain evidence="2">SAG 36.94</strain>
    </source>
</reference>
<dbReference type="InterPro" id="IPR025659">
    <property type="entry name" value="Tubby-like_C"/>
</dbReference>
<dbReference type="EMBL" id="HBGH01002146">
    <property type="protein sequence ID" value="CAD9225362.1"/>
    <property type="molecule type" value="Transcribed_RNA"/>
</dbReference>
<evidence type="ECO:0000313" key="2">
    <source>
        <dbReference type="EMBL" id="CAD9225362.1"/>
    </source>
</evidence>
<dbReference type="SUPFAM" id="SSF54518">
    <property type="entry name" value="Tubby C-terminal domain-like"/>
    <property type="match status" value="1"/>
</dbReference>